<evidence type="ECO:0000256" key="4">
    <source>
        <dbReference type="ARBA" id="ARBA00022741"/>
    </source>
</evidence>
<keyword evidence="7" id="KW-1278">Translocase</keyword>
<dbReference type="Gene3D" id="3.40.50.1000">
    <property type="entry name" value="HAD superfamily/HAD-like"/>
    <property type="match status" value="1"/>
</dbReference>
<comment type="subcellular location">
    <subcellularLocation>
        <location evidence="1">Membrane</location>
        <topology evidence="1">Multi-pass membrane protein</topology>
    </subcellularLocation>
</comment>
<proteinExistence type="inferred from homology"/>
<dbReference type="RefSeq" id="WP_320378263.1">
    <property type="nucleotide sequence ID" value="NZ_JAWDIQ010000001.1"/>
</dbReference>
<evidence type="ECO:0000256" key="3">
    <source>
        <dbReference type="ARBA" id="ARBA00022723"/>
    </source>
</evidence>
<keyword evidence="6" id="KW-0460">Magnesium</keyword>
<dbReference type="PANTHER" id="PTHR43079:SF1">
    <property type="entry name" value="CADMIUM_ZINC-TRANSPORTING ATPASE HMA1, CHLOROPLASTIC-RELATED"/>
    <property type="match status" value="1"/>
</dbReference>
<dbReference type="PRINTS" id="PR00119">
    <property type="entry name" value="CATATPASE"/>
</dbReference>
<feature type="transmembrane region" description="Helical" evidence="8">
    <location>
        <begin position="59"/>
        <end position="80"/>
    </location>
</feature>
<gene>
    <name evidence="9" type="ORF">RWD45_00835</name>
</gene>
<dbReference type="EMBL" id="JAWDIQ010000001">
    <property type="protein sequence ID" value="MDY0407445.1"/>
    <property type="molecule type" value="Genomic_DNA"/>
</dbReference>
<comment type="similarity">
    <text evidence="2">Belongs to the cation transport ATPase (P-type) (TC 3.A.3) family. Type IB subfamily.</text>
</comment>
<evidence type="ECO:0000313" key="9">
    <source>
        <dbReference type="EMBL" id="MDY0407445.1"/>
    </source>
</evidence>
<keyword evidence="8" id="KW-0812">Transmembrane</keyword>
<keyword evidence="8" id="KW-0472">Membrane</keyword>
<keyword evidence="9" id="KW-0378">Hydrolase</keyword>
<organism evidence="9 10">
    <name type="scientific">Paracerasibacillus soli</name>
    <dbReference type="NCBI Taxonomy" id="480284"/>
    <lineage>
        <taxon>Bacteria</taxon>
        <taxon>Bacillati</taxon>
        <taxon>Bacillota</taxon>
        <taxon>Bacilli</taxon>
        <taxon>Bacillales</taxon>
        <taxon>Bacillaceae</taxon>
        <taxon>Paracerasibacillus</taxon>
    </lineage>
</organism>
<evidence type="ECO:0000256" key="5">
    <source>
        <dbReference type="ARBA" id="ARBA00022840"/>
    </source>
</evidence>
<dbReference type="InterPro" id="IPR051949">
    <property type="entry name" value="Cation_Transport_ATPase"/>
</dbReference>
<evidence type="ECO:0000256" key="2">
    <source>
        <dbReference type="ARBA" id="ARBA00006024"/>
    </source>
</evidence>
<name>A0ABU5CM75_9BACI</name>
<dbReference type="Pfam" id="PF08282">
    <property type="entry name" value="Hydrolase_3"/>
    <property type="match status" value="1"/>
</dbReference>
<dbReference type="SUPFAM" id="SSF56784">
    <property type="entry name" value="HAD-like"/>
    <property type="match status" value="1"/>
</dbReference>
<dbReference type="InterPro" id="IPR023214">
    <property type="entry name" value="HAD_sf"/>
</dbReference>
<protein>
    <submittedName>
        <fullName evidence="9">HAD hydrolase family protein</fullName>
    </submittedName>
</protein>
<dbReference type="InterPro" id="IPR036412">
    <property type="entry name" value="HAD-like_sf"/>
</dbReference>
<keyword evidence="5" id="KW-0067">ATP-binding</keyword>
<dbReference type="PROSITE" id="PS01229">
    <property type="entry name" value="COF_2"/>
    <property type="match status" value="1"/>
</dbReference>
<dbReference type="Proteomes" id="UP001275315">
    <property type="component" value="Unassembled WGS sequence"/>
</dbReference>
<sequence length="112" mass="11951">MAMVGDGVNDAPALVTADIGIAMGEGTDIAIDVADAVLMKNDLSKFAYTHKLAKKLRKVVWQNIIFALAVVILLVISNLIGQMNMTLAVIFHEGSTLAVIFNGLRLLKGVND</sequence>
<dbReference type="PANTHER" id="PTHR43079">
    <property type="entry name" value="PROBABLE CADMIUM/ZINC-TRANSPORTING ATPASE HMA1"/>
    <property type="match status" value="1"/>
</dbReference>
<keyword evidence="10" id="KW-1185">Reference proteome</keyword>
<keyword evidence="8" id="KW-1133">Transmembrane helix</keyword>
<keyword evidence="3" id="KW-0479">Metal-binding</keyword>
<evidence type="ECO:0000256" key="6">
    <source>
        <dbReference type="ARBA" id="ARBA00022842"/>
    </source>
</evidence>
<evidence type="ECO:0000256" key="7">
    <source>
        <dbReference type="ARBA" id="ARBA00022967"/>
    </source>
</evidence>
<dbReference type="GO" id="GO:0016787">
    <property type="term" value="F:hydrolase activity"/>
    <property type="evidence" value="ECO:0007669"/>
    <property type="project" value="UniProtKB-KW"/>
</dbReference>
<reference evidence="9 10" key="1">
    <citation type="submission" date="2023-10" db="EMBL/GenBank/DDBJ databases">
        <title>Virgibacillus soli CC-YMP-6 genome.</title>
        <authorList>
            <person name="Miliotis G."/>
            <person name="Sengupta P."/>
            <person name="Hameed A."/>
            <person name="Chuvochina M."/>
            <person name="Mcdonagh F."/>
            <person name="Simpson A.C."/>
            <person name="Singh N.K."/>
            <person name="Rekha P.D."/>
            <person name="Raman K."/>
            <person name="Hugenholtz P."/>
            <person name="Venkateswaran K."/>
        </authorList>
    </citation>
    <scope>NUCLEOTIDE SEQUENCE [LARGE SCALE GENOMIC DNA]</scope>
    <source>
        <strain evidence="9 10">CC-YMP-6</strain>
    </source>
</reference>
<comment type="caution">
    <text evidence="9">The sequence shown here is derived from an EMBL/GenBank/DDBJ whole genome shotgun (WGS) entry which is preliminary data.</text>
</comment>
<evidence type="ECO:0000313" key="10">
    <source>
        <dbReference type="Proteomes" id="UP001275315"/>
    </source>
</evidence>
<feature type="transmembrane region" description="Helical" evidence="8">
    <location>
        <begin position="86"/>
        <end position="107"/>
    </location>
</feature>
<evidence type="ECO:0000256" key="1">
    <source>
        <dbReference type="ARBA" id="ARBA00004141"/>
    </source>
</evidence>
<accession>A0ABU5CM75</accession>
<keyword evidence="4" id="KW-0547">Nucleotide-binding</keyword>
<evidence type="ECO:0000256" key="8">
    <source>
        <dbReference type="SAM" id="Phobius"/>
    </source>
</evidence>